<dbReference type="Proteomes" id="UP001287286">
    <property type="component" value="Unassembled WGS sequence"/>
</dbReference>
<protein>
    <submittedName>
        <fullName evidence="2">Uncharacterized protein</fullName>
    </submittedName>
</protein>
<evidence type="ECO:0000313" key="3">
    <source>
        <dbReference type="Proteomes" id="UP001287286"/>
    </source>
</evidence>
<feature type="region of interest" description="Disordered" evidence="1">
    <location>
        <begin position="1"/>
        <end position="22"/>
    </location>
</feature>
<accession>A0ABR0BXJ3</accession>
<organism evidence="2 3">
    <name type="scientific">Purpureocillium lilacinum</name>
    <name type="common">Paecilomyces lilacinus</name>
    <dbReference type="NCBI Taxonomy" id="33203"/>
    <lineage>
        <taxon>Eukaryota</taxon>
        <taxon>Fungi</taxon>
        <taxon>Dikarya</taxon>
        <taxon>Ascomycota</taxon>
        <taxon>Pezizomycotina</taxon>
        <taxon>Sordariomycetes</taxon>
        <taxon>Hypocreomycetidae</taxon>
        <taxon>Hypocreales</taxon>
        <taxon>Ophiocordycipitaceae</taxon>
        <taxon>Purpureocillium</taxon>
    </lineage>
</organism>
<evidence type="ECO:0000313" key="2">
    <source>
        <dbReference type="EMBL" id="KAK4088700.1"/>
    </source>
</evidence>
<dbReference type="EMBL" id="JAWRVI010000023">
    <property type="protein sequence ID" value="KAK4088700.1"/>
    <property type="molecule type" value="Genomic_DNA"/>
</dbReference>
<evidence type="ECO:0000256" key="1">
    <source>
        <dbReference type="SAM" id="MobiDB-lite"/>
    </source>
</evidence>
<gene>
    <name evidence="2" type="ORF">Purlil1_6911</name>
</gene>
<comment type="caution">
    <text evidence="2">The sequence shown here is derived from an EMBL/GenBank/DDBJ whole genome shotgun (WGS) entry which is preliminary data.</text>
</comment>
<proteinExistence type="predicted"/>
<keyword evidence="3" id="KW-1185">Reference proteome</keyword>
<reference evidence="2 3" key="1">
    <citation type="journal article" date="2024" name="Microbiol. Resour. Announc.">
        <title>Genome annotations for the ascomycete fungi Trichoderma harzianum, Trichoderma aggressivum, and Purpureocillium lilacinum.</title>
        <authorList>
            <person name="Beijen E.P.W."/>
            <person name="Ohm R.A."/>
        </authorList>
    </citation>
    <scope>NUCLEOTIDE SEQUENCE [LARGE SCALE GENOMIC DNA]</scope>
    <source>
        <strain evidence="2 3">CBS 150709</strain>
    </source>
</reference>
<name>A0ABR0BXJ3_PURLI</name>
<sequence length="240" mass="25243">MEGDDGTRARQPGPPTSRPGLGWSLAAHLQQRRPAQARLGRCGVEAESALVLARPTVQTSGRCRQDAVRCRQHEVGSGGSGQVVVAFNVGGIYSTILGSLLGASISAVSIVLHPLPLISTVASIRVFLSQPQLHAPSSPPPPPPPPPLPFLHLLLPGFLDYTTTGPRSELRARASPLTGTRFCARPSNARRSISFVLLPPAPGGSGRCVPLTSLPPRLSNRRPVRPLIVASRPVSPSHAP</sequence>